<gene>
    <name evidence="1" type="ORF">S03H2_67215</name>
</gene>
<evidence type="ECO:0000313" key="1">
    <source>
        <dbReference type="EMBL" id="GAH86948.1"/>
    </source>
</evidence>
<feature type="non-terminal residue" evidence="1">
    <location>
        <position position="110"/>
    </location>
</feature>
<organism evidence="1">
    <name type="scientific">marine sediment metagenome</name>
    <dbReference type="NCBI Taxonomy" id="412755"/>
    <lineage>
        <taxon>unclassified sequences</taxon>
        <taxon>metagenomes</taxon>
        <taxon>ecological metagenomes</taxon>
    </lineage>
</organism>
<reference evidence="1" key="1">
    <citation type="journal article" date="2014" name="Front. Microbiol.">
        <title>High frequency of phylogenetically diverse reductive dehalogenase-homologous genes in deep subseafloor sedimentary metagenomes.</title>
        <authorList>
            <person name="Kawai M."/>
            <person name="Futagami T."/>
            <person name="Toyoda A."/>
            <person name="Takaki Y."/>
            <person name="Nishi S."/>
            <person name="Hori S."/>
            <person name="Arai W."/>
            <person name="Tsubouchi T."/>
            <person name="Morono Y."/>
            <person name="Uchiyama I."/>
            <person name="Ito T."/>
            <person name="Fujiyama A."/>
            <person name="Inagaki F."/>
            <person name="Takami H."/>
        </authorList>
    </citation>
    <scope>NUCLEOTIDE SEQUENCE</scope>
    <source>
        <strain evidence="1">Expedition CK06-06</strain>
    </source>
</reference>
<proteinExistence type="predicted"/>
<comment type="caution">
    <text evidence="1">The sequence shown here is derived from an EMBL/GenBank/DDBJ whole genome shotgun (WGS) entry which is preliminary data.</text>
</comment>
<name>X1KYD5_9ZZZZ</name>
<dbReference type="AlphaFoldDB" id="X1KYD5"/>
<protein>
    <submittedName>
        <fullName evidence="1">Uncharacterized protein</fullName>
    </submittedName>
</protein>
<dbReference type="EMBL" id="BARU01043966">
    <property type="protein sequence ID" value="GAH86948.1"/>
    <property type="molecule type" value="Genomic_DNA"/>
</dbReference>
<accession>X1KYD5</accession>
<sequence length="110" mass="12781">MGFQVFKSWEVTEENLHETLKSPFILKGLENDQLISIISIIKSLRYLEIIQKKEELYTSTDKETTSYKVVYGKELSEENIKLPNRYLLLKDLGDNKSLVADFGDFPLYNA</sequence>